<evidence type="ECO:0000256" key="1">
    <source>
        <dbReference type="ARBA" id="ARBA00000085"/>
    </source>
</evidence>
<keyword evidence="6" id="KW-0808">Transferase</keyword>
<evidence type="ECO:0000313" key="16">
    <source>
        <dbReference type="EMBL" id="EIT71087.1"/>
    </source>
</evidence>
<dbReference type="InterPro" id="IPR036890">
    <property type="entry name" value="HATPase_C_sf"/>
</dbReference>
<feature type="transmembrane region" description="Helical" evidence="14">
    <location>
        <begin position="106"/>
        <end position="132"/>
    </location>
</feature>
<dbReference type="Pfam" id="PF02518">
    <property type="entry name" value="HATPase_c"/>
    <property type="match status" value="1"/>
</dbReference>
<feature type="transmembrane region" description="Helical" evidence="14">
    <location>
        <begin position="144"/>
        <end position="163"/>
    </location>
</feature>
<dbReference type="PANTHER" id="PTHR43065:SF10">
    <property type="entry name" value="PEROXIDE STRESS-ACTIVATED HISTIDINE KINASE MAK3"/>
    <property type="match status" value="1"/>
</dbReference>
<comment type="subcellular location">
    <subcellularLocation>
        <location evidence="2">Cell membrane</location>
        <topology evidence="2">Multi-pass membrane protein</topology>
    </subcellularLocation>
</comment>
<dbReference type="PANTHER" id="PTHR43065">
    <property type="entry name" value="SENSOR HISTIDINE KINASE"/>
    <property type="match status" value="1"/>
</dbReference>
<feature type="transmembrane region" description="Helical" evidence="14">
    <location>
        <begin position="205"/>
        <end position="229"/>
    </location>
</feature>
<evidence type="ECO:0000256" key="14">
    <source>
        <dbReference type="SAM" id="Phobius"/>
    </source>
</evidence>
<dbReference type="PROSITE" id="PS50109">
    <property type="entry name" value="HIS_KIN"/>
    <property type="match status" value="1"/>
</dbReference>
<evidence type="ECO:0000256" key="11">
    <source>
        <dbReference type="ARBA" id="ARBA00022989"/>
    </source>
</evidence>
<dbReference type="PRINTS" id="PR00344">
    <property type="entry name" value="BCTRLSENSOR"/>
</dbReference>
<keyword evidence="5" id="KW-0597">Phosphoprotein</keyword>
<keyword evidence="7 14" id="KW-0812">Transmembrane</keyword>
<dbReference type="OrthoDB" id="9815750at2"/>
<evidence type="ECO:0000256" key="10">
    <source>
        <dbReference type="ARBA" id="ARBA00022840"/>
    </source>
</evidence>
<evidence type="ECO:0000256" key="9">
    <source>
        <dbReference type="ARBA" id="ARBA00022777"/>
    </source>
</evidence>
<dbReference type="InterPro" id="IPR003594">
    <property type="entry name" value="HATPase_dom"/>
</dbReference>
<dbReference type="InterPro" id="IPR005467">
    <property type="entry name" value="His_kinase_dom"/>
</dbReference>
<dbReference type="PATRIC" id="fig|1172194.4.peg.1175"/>
<dbReference type="InterPro" id="IPR036097">
    <property type="entry name" value="HisK_dim/P_sf"/>
</dbReference>
<evidence type="ECO:0000256" key="8">
    <source>
        <dbReference type="ARBA" id="ARBA00022741"/>
    </source>
</evidence>
<dbReference type="GO" id="GO:0000155">
    <property type="term" value="F:phosphorelay sensor kinase activity"/>
    <property type="evidence" value="ECO:0007669"/>
    <property type="project" value="InterPro"/>
</dbReference>
<dbReference type="RefSeq" id="WP_007184178.1">
    <property type="nucleotide sequence ID" value="NZ_AKGD01000001.1"/>
</dbReference>
<dbReference type="SMART" id="SM00388">
    <property type="entry name" value="HisKA"/>
    <property type="match status" value="1"/>
</dbReference>
<organism evidence="16 17">
    <name type="scientific">Hydrocarboniphaga effusa AP103</name>
    <dbReference type="NCBI Taxonomy" id="1172194"/>
    <lineage>
        <taxon>Bacteria</taxon>
        <taxon>Pseudomonadati</taxon>
        <taxon>Pseudomonadota</taxon>
        <taxon>Gammaproteobacteria</taxon>
        <taxon>Nevskiales</taxon>
        <taxon>Nevskiaceae</taxon>
        <taxon>Hydrocarboniphaga</taxon>
    </lineage>
</organism>
<dbReference type="SUPFAM" id="SSF47384">
    <property type="entry name" value="Homodimeric domain of signal transducing histidine kinase"/>
    <property type="match status" value="1"/>
</dbReference>
<dbReference type="GO" id="GO:0005886">
    <property type="term" value="C:plasma membrane"/>
    <property type="evidence" value="ECO:0007669"/>
    <property type="project" value="UniProtKB-SubCell"/>
</dbReference>
<gene>
    <name evidence="16" type="ORF">WQQ_12240</name>
</gene>
<name>I7ZH82_9GAMM</name>
<reference evidence="16 17" key="1">
    <citation type="journal article" date="2012" name="J. Bacteriol.">
        <title>Genome Sequence of n-Alkane-Degrading Hydrocarboniphaga effusa Strain AP103T (ATCC BAA-332T).</title>
        <authorList>
            <person name="Chang H.K."/>
            <person name="Zylstra G.J."/>
            <person name="Chae J.C."/>
        </authorList>
    </citation>
    <scope>NUCLEOTIDE SEQUENCE [LARGE SCALE GENOMIC DNA]</scope>
    <source>
        <strain evidence="16 17">AP103</strain>
    </source>
</reference>
<dbReference type="InterPro" id="IPR004358">
    <property type="entry name" value="Sig_transdc_His_kin-like_C"/>
</dbReference>
<dbReference type="InterPro" id="IPR003661">
    <property type="entry name" value="HisK_dim/P_dom"/>
</dbReference>
<evidence type="ECO:0000256" key="6">
    <source>
        <dbReference type="ARBA" id="ARBA00022679"/>
    </source>
</evidence>
<keyword evidence="12" id="KW-0902">Two-component regulatory system</keyword>
<evidence type="ECO:0000256" key="13">
    <source>
        <dbReference type="ARBA" id="ARBA00023136"/>
    </source>
</evidence>
<dbReference type="AlphaFoldDB" id="I7ZH82"/>
<dbReference type="InterPro" id="IPR007895">
    <property type="entry name" value="MASE1"/>
</dbReference>
<dbReference type="GO" id="GO:0005524">
    <property type="term" value="F:ATP binding"/>
    <property type="evidence" value="ECO:0007669"/>
    <property type="project" value="UniProtKB-KW"/>
</dbReference>
<dbReference type="STRING" id="1172194.WQQ_12240"/>
<protein>
    <recommendedName>
        <fullName evidence="3">histidine kinase</fullName>
        <ecNumber evidence="3">2.7.13.3</ecNumber>
    </recommendedName>
</protein>
<comment type="caution">
    <text evidence="16">The sequence shown here is derived from an EMBL/GenBank/DDBJ whole genome shotgun (WGS) entry which is preliminary data.</text>
</comment>
<feature type="domain" description="Histidine kinase" evidence="15">
    <location>
        <begin position="301"/>
        <end position="523"/>
    </location>
</feature>
<keyword evidence="11 14" id="KW-1133">Transmembrane helix</keyword>
<dbReference type="Pfam" id="PF05231">
    <property type="entry name" value="MASE1"/>
    <property type="match status" value="1"/>
</dbReference>
<dbReference type="CDD" id="cd00082">
    <property type="entry name" value="HisKA"/>
    <property type="match status" value="1"/>
</dbReference>
<evidence type="ECO:0000313" key="17">
    <source>
        <dbReference type="Proteomes" id="UP000003704"/>
    </source>
</evidence>
<sequence length="523" mass="57241">MLAYVVGHAVLDRISYIVPVLPLGISPWNPPSGLTMFLLLGFGIRYWPTVPVACIVSEFFTRGLPTPVPLLFAACWITLVYSLSALVLKRRLSQGSRIESLADFGWFLGCTLVSTLAVAAGYVAIFTLGGALHWPDFSAHFIRFWIGEANGILVVTPLLLTLRGWRPNRPDNRELLELLAQGSSLGLALWFVFREPNLEQFQFFYVLFLPMLWIVARHGLIGAVISLAATQLGLIAVVPGTELFAVSFIRYQFLMLSLCVTGLTMGALAMQRARADAAVHEKTALLSRTLQMAAAGELSSTLTHELNQPITASTNYLSACRLLIEQPELDRERLADTLIKADQEVRRAAGVVHRLRDFFQHGTIVREPVDLPALIGRVERRLAARAARLGISVDLRAESELFRVQADAVQLELVLNNLLTNALDAYEQAGRARGQVVITVSNLVADDVSKAPRRILIGIDDDGPGIPADLMARLFEPFTTSKSTGLGLGLAISRTLAEANGGELHYLPSTRGGSRFELLLQGL</sequence>
<evidence type="ECO:0000256" key="2">
    <source>
        <dbReference type="ARBA" id="ARBA00004651"/>
    </source>
</evidence>
<dbReference type="SMART" id="SM00387">
    <property type="entry name" value="HATPase_c"/>
    <property type="match status" value="1"/>
</dbReference>
<evidence type="ECO:0000259" key="15">
    <source>
        <dbReference type="PROSITE" id="PS50109"/>
    </source>
</evidence>
<proteinExistence type="predicted"/>
<keyword evidence="9" id="KW-0418">Kinase</keyword>
<dbReference type="Gene3D" id="3.30.565.10">
    <property type="entry name" value="Histidine kinase-like ATPase, C-terminal domain"/>
    <property type="match status" value="1"/>
</dbReference>
<evidence type="ECO:0000256" key="4">
    <source>
        <dbReference type="ARBA" id="ARBA00022475"/>
    </source>
</evidence>
<accession>I7ZH82</accession>
<keyword evidence="13 14" id="KW-0472">Membrane</keyword>
<feature type="transmembrane region" description="Helical" evidence="14">
    <location>
        <begin position="175"/>
        <end position="193"/>
    </location>
</feature>
<evidence type="ECO:0000256" key="3">
    <source>
        <dbReference type="ARBA" id="ARBA00012438"/>
    </source>
</evidence>
<evidence type="ECO:0000256" key="7">
    <source>
        <dbReference type="ARBA" id="ARBA00022692"/>
    </source>
</evidence>
<evidence type="ECO:0000256" key="5">
    <source>
        <dbReference type="ARBA" id="ARBA00022553"/>
    </source>
</evidence>
<dbReference type="Gene3D" id="1.10.287.130">
    <property type="match status" value="1"/>
</dbReference>
<keyword evidence="4" id="KW-1003">Cell membrane</keyword>
<feature type="transmembrane region" description="Helical" evidence="14">
    <location>
        <begin position="68"/>
        <end position="86"/>
    </location>
</feature>
<dbReference type="SUPFAM" id="SSF55874">
    <property type="entry name" value="ATPase domain of HSP90 chaperone/DNA topoisomerase II/histidine kinase"/>
    <property type="match status" value="1"/>
</dbReference>
<dbReference type="EMBL" id="AKGD01000001">
    <property type="protein sequence ID" value="EIT71087.1"/>
    <property type="molecule type" value="Genomic_DNA"/>
</dbReference>
<keyword evidence="8" id="KW-0547">Nucleotide-binding</keyword>
<dbReference type="Proteomes" id="UP000003704">
    <property type="component" value="Unassembled WGS sequence"/>
</dbReference>
<keyword evidence="10" id="KW-0067">ATP-binding</keyword>
<evidence type="ECO:0000256" key="12">
    <source>
        <dbReference type="ARBA" id="ARBA00023012"/>
    </source>
</evidence>
<dbReference type="EC" id="2.7.13.3" evidence="3"/>
<keyword evidence="17" id="KW-1185">Reference proteome</keyword>
<comment type="catalytic activity">
    <reaction evidence="1">
        <text>ATP + protein L-histidine = ADP + protein N-phospho-L-histidine.</text>
        <dbReference type="EC" id="2.7.13.3"/>
    </reaction>
</comment>